<keyword evidence="2 5" id="KW-0808">Transferase</keyword>
<dbReference type="EC" id="2.7.1.-" evidence="5"/>
<dbReference type="EMBL" id="QRZM01000005">
    <property type="protein sequence ID" value="RGV75451.1"/>
    <property type="molecule type" value="Genomic_DNA"/>
</dbReference>
<dbReference type="SUPFAM" id="SSF56399">
    <property type="entry name" value="ADP-ribosylation"/>
    <property type="match status" value="1"/>
</dbReference>
<protein>
    <recommendedName>
        <fullName evidence="5">Probable RNA 2'-phosphotransferase</fullName>
        <ecNumber evidence="5">2.7.1.-</ecNumber>
    </recommendedName>
</protein>
<evidence type="ECO:0000256" key="2">
    <source>
        <dbReference type="ARBA" id="ARBA00022679"/>
    </source>
</evidence>
<evidence type="ECO:0000313" key="6">
    <source>
        <dbReference type="EMBL" id="RGV75451.1"/>
    </source>
</evidence>
<dbReference type="RefSeq" id="WP_118018781.1">
    <property type="nucleotide sequence ID" value="NZ_CATYQV010000024.1"/>
</dbReference>
<dbReference type="Gene3D" id="3.20.170.30">
    <property type="match status" value="1"/>
</dbReference>
<dbReference type="GO" id="GO:0006388">
    <property type="term" value="P:tRNA splicing, via endonucleolytic cleavage and ligation"/>
    <property type="evidence" value="ECO:0007669"/>
    <property type="project" value="UniProtKB-UniRule"/>
</dbReference>
<comment type="function">
    <text evidence="4 5">Removes the 2'-phosphate from RNA via an intermediate in which the phosphate is ADP-ribosylated by NAD followed by a presumed transesterification to release the RNA and generate ADP-ribose 1''-2''-cyclic phosphate (APPR&gt;P). May function as an ADP-ribosylase.</text>
</comment>
<dbReference type="InterPro" id="IPR022928">
    <property type="entry name" value="RNA_2'-PTrans_KptA"/>
</dbReference>
<evidence type="ECO:0000256" key="5">
    <source>
        <dbReference type="HAMAP-Rule" id="MF_00299"/>
    </source>
</evidence>
<dbReference type="Proteomes" id="UP000284543">
    <property type="component" value="Unassembled WGS sequence"/>
</dbReference>
<dbReference type="Gene3D" id="1.10.10.970">
    <property type="entry name" value="RNA 2'-phosphotransferase, Tpt1/KptA family, N-terminal domain"/>
    <property type="match status" value="1"/>
</dbReference>
<gene>
    <name evidence="5" type="primary">kptA</name>
    <name evidence="7" type="ORF">DW839_14590</name>
    <name evidence="6" type="ORF">DWW02_14195</name>
</gene>
<dbReference type="InterPro" id="IPR042081">
    <property type="entry name" value="RNA_2'-PTrans_C"/>
</dbReference>
<name>A0A412Z695_9FIRM</name>
<dbReference type="GO" id="GO:0000215">
    <property type="term" value="F:tRNA 2'-phosphotransferase activity"/>
    <property type="evidence" value="ECO:0007669"/>
    <property type="project" value="TreeGrafter"/>
</dbReference>
<evidence type="ECO:0000256" key="4">
    <source>
        <dbReference type="ARBA" id="ARBA00025212"/>
    </source>
</evidence>
<proteinExistence type="inferred from homology"/>
<dbReference type="NCBIfam" id="NF002014">
    <property type="entry name" value="PRK00819.1-4"/>
    <property type="match status" value="1"/>
</dbReference>
<dbReference type="PANTHER" id="PTHR12684:SF2">
    <property type="entry name" value="TRNA 2'-PHOSPHOTRANSFERASE 1"/>
    <property type="match status" value="1"/>
</dbReference>
<dbReference type="HAMAP" id="MF_00299">
    <property type="entry name" value="KptA"/>
    <property type="match status" value="1"/>
</dbReference>
<dbReference type="InterPro" id="IPR002745">
    <property type="entry name" value="Ptrans_KptA/Tpt1"/>
</dbReference>
<accession>A0A412Z695</accession>
<reference evidence="8 9" key="1">
    <citation type="submission" date="2018-08" db="EMBL/GenBank/DDBJ databases">
        <title>A genome reference for cultivated species of the human gut microbiota.</title>
        <authorList>
            <person name="Zou Y."/>
            <person name="Xue W."/>
            <person name="Luo G."/>
        </authorList>
    </citation>
    <scope>NUCLEOTIDE SEQUENCE [LARGE SCALE GENOMIC DNA]</scope>
    <source>
        <strain evidence="6 9">AF14-18</strain>
        <strain evidence="7 8">AM35-14</strain>
    </source>
</reference>
<keyword evidence="3 5" id="KW-0520">NAD</keyword>
<comment type="caution">
    <text evidence="6">The sequence shown here is derived from an EMBL/GenBank/DDBJ whole genome shotgun (WGS) entry which is preliminary data.</text>
</comment>
<evidence type="ECO:0000313" key="8">
    <source>
        <dbReference type="Proteomes" id="UP000283975"/>
    </source>
</evidence>
<evidence type="ECO:0000256" key="3">
    <source>
        <dbReference type="ARBA" id="ARBA00023027"/>
    </source>
</evidence>
<dbReference type="GO" id="GO:0003950">
    <property type="term" value="F:NAD+ poly-ADP-ribosyltransferase activity"/>
    <property type="evidence" value="ECO:0007669"/>
    <property type="project" value="InterPro"/>
</dbReference>
<comment type="similarity">
    <text evidence="1 5">Belongs to the KptA/TPT1 family.</text>
</comment>
<evidence type="ECO:0000313" key="9">
    <source>
        <dbReference type="Proteomes" id="UP000284543"/>
    </source>
</evidence>
<dbReference type="AlphaFoldDB" id="A0A412Z695"/>
<dbReference type="Proteomes" id="UP000283975">
    <property type="component" value="Unassembled WGS sequence"/>
</dbReference>
<sequence>MGNKKAGSSEERLSVFLSLVLRHQPEAAGITLDEHGWADVEALIQGISGTGRPMDMELLEDMVRTDEKGRYSFNEDRTLIRANQGHSIPVDVELTETTPPQVLYHGTASRFEQAILEQGLKPMSRLYVHLSGDAKTALTVGRRHGNPVVFEVDSGRMSRDGEHFYISQNGVWLTKRVKPEYLKRNI</sequence>
<evidence type="ECO:0000313" key="7">
    <source>
        <dbReference type="EMBL" id="RHC55446.1"/>
    </source>
</evidence>
<dbReference type="PANTHER" id="PTHR12684">
    <property type="entry name" value="PUTATIVE PHOSPHOTRANSFERASE"/>
    <property type="match status" value="1"/>
</dbReference>
<evidence type="ECO:0000256" key="1">
    <source>
        <dbReference type="ARBA" id="ARBA00009836"/>
    </source>
</evidence>
<dbReference type="Pfam" id="PF01885">
    <property type="entry name" value="PTS_2-RNA"/>
    <property type="match status" value="1"/>
</dbReference>
<organism evidence="6 9">
    <name type="scientific">Enterocloster bolteae</name>
    <dbReference type="NCBI Taxonomy" id="208479"/>
    <lineage>
        <taxon>Bacteria</taxon>
        <taxon>Bacillati</taxon>
        <taxon>Bacillota</taxon>
        <taxon>Clostridia</taxon>
        <taxon>Lachnospirales</taxon>
        <taxon>Lachnospiraceae</taxon>
        <taxon>Enterocloster</taxon>
    </lineage>
</organism>
<dbReference type="InterPro" id="IPR042080">
    <property type="entry name" value="RNA_2'-PTrans_N"/>
</dbReference>
<dbReference type="EMBL" id="QSHZ01000014">
    <property type="protein sequence ID" value="RHC55446.1"/>
    <property type="molecule type" value="Genomic_DNA"/>
</dbReference>